<dbReference type="PANTHER" id="PTHR37321:SF1">
    <property type="entry name" value="EXPORTED PROTEIN"/>
    <property type="match status" value="1"/>
</dbReference>
<dbReference type="Pfam" id="PF20957">
    <property type="entry name" value="GxGYxYP_N_2nd"/>
    <property type="match status" value="1"/>
</dbReference>
<organism evidence="6 7">
    <name type="scientific">Paenibacillus yonginensis</name>
    <dbReference type="NCBI Taxonomy" id="1462996"/>
    <lineage>
        <taxon>Bacteria</taxon>
        <taxon>Bacillati</taxon>
        <taxon>Bacillota</taxon>
        <taxon>Bacilli</taxon>
        <taxon>Bacillales</taxon>
        <taxon>Paenibacillaceae</taxon>
        <taxon>Paenibacillus</taxon>
    </lineage>
</organism>
<dbReference type="Pfam" id="PF14323">
    <property type="entry name" value="GxGYxYP_C"/>
    <property type="match status" value="1"/>
</dbReference>
<evidence type="ECO:0000259" key="2">
    <source>
        <dbReference type="Pfam" id="PF14323"/>
    </source>
</evidence>
<keyword evidence="1" id="KW-0732">Signal</keyword>
<evidence type="ECO:0008006" key="8">
    <source>
        <dbReference type="Google" id="ProtNLM"/>
    </source>
</evidence>
<reference evidence="6 7" key="1">
    <citation type="submission" date="2016-01" db="EMBL/GenBank/DDBJ databases">
        <title>Complete Genome Sequence of Paenibacillus yonginensis DCY84, a novel Plant Growth-Promoting Bacteria with Elicitation of Induced Systemic Resistance.</title>
        <authorList>
            <person name="Kim Y.J."/>
            <person name="Yang D.C."/>
            <person name="Sukweenadhi J."/>
        </authorList>
    </citation>
    <scope>NUCLEOTIDE SEQUENCE [LARGE SCALE GENOMIC DNA]</scope>
    <source>
        <strain evidence="6 7">DCY84</strain>
    </source>
</reference>
<protein>
    <recommendedName>
        <fullName evidence="8">GxGYxYP putative glycoside hydrolase N-terminal domain-containing protein</fullName>
    </recommendedName>
</protein>
<evidence type="ECO:0000259" key="5">
    <source>
        <dbReference type="Pfam" id="PF20958"/>
    </source>
</evidence>
<dbReference type="AlphaFoldDB" id="A0A1B1MY46"/>
<evidence type="ECO:0000259" key="4">
    <source>
        <dbReference type="Pfam" id="PF20957"/>
    </source>
</evidence>
<dbReference type="InterPro" id="IPR025832">
    <property type="entry name" value="GxGYxYP_C"/>
</dbReference>
<evidence type="ECO:0000313" key="7">
    <source>
        <dbReference type="Proteomes" id="UP000092573"/>
    </source>
</evidence>
<dbReference type="Pfam" id="PF20958">
    <property type="entry name" value="GxGYxYP_N_3rd"/>
    <property type="match status" value="1"/>
</dbReference>
<dbReference type="Pfam" id="PF16216">
    <property type="entry name" value="GxGYxYP_N"/>
    <property type="match status" value="1"/>
</dbReference>
<dbReference type="Proteomes" id="UP000092573">
    <property type="component" value="Chromosome"/>
</dbReference>
<sequence>MIRKIAFACFVICCTLSLTFGNTSTSAQSSTLLSKKNQISWPLSQALPNFADVKHLDVADVIDETGDIRLLLSTLQGIVNRAEPRIYLLENEEEGKTTWLNDLHVPYVLHKDPWQLVKKYKNEVKGLIIYDPQVPDSINVATTLAGLKDAVVAGPELAAKLQAAPYKLKVLEDLRGKFKDRLDAYTWQYEHLWNQTTHRMLVGLSPDTSIKIPPGLPESFETIAQETEQIRDASNKASYDLDLTRFLGNDSVYLRFDDAFTQDGWGSAVHEITVKADGKIIAQFVPGTPEEEPFLYDRQGSQISAGDGGHRFADGGNYFVYRFTPPAGTQELTASVVMWNQYKVSAGNVQPLSSEQKEPYGYLRDYAVANKAMVFWLEVNDPKQKALFEKILSSVKPGTPYLGWFSNDTAGEFNSVEVTSNHGVYVLAADWFSNMTVFSGTQIQPTRPQTPANPKLDNKIYVTYTFSEGDNFQYNQHRMRILWDDPARGQVPINWTSSPLLYDAAPAILNYYQKTATANDFMMAGPSGAGYFYPSAWPQASFDDFLKQSYKYLQKSGMNLTYVLNRINGENVPLGSSYAKDYEQYYKAPGLFLSWEDRYGVDILNQSLPVSTIQGISTVQDGLRILEQAKAGWDGKSPLFVSLGLLAWSLTPSDVAAMTKELGPEFEIVRGDQYFSLIREANGLPVKP</sequence>
<evidence type="ECO:0000256" key="1">
    <source>
        <dbReference type="SAM" id="SignalP"/>
    </source>
</evidence>
<name>A0A1B1MY46_9BACL</name>
<evidence type="ECO:0000259" key="3">
    <source>
        <dbReference type="Pfam" id="PF16216"/>
    </source>
</evidence>
<feature type="chain" id="PRO_5038697887" description="GxGYxYP putative glycoside hydrolase N-terminal domain-containing protein" evidence="1">
    <location>
        <begin position="30"/>
        <end position="688"/>
    </location>
</feature>
<dbReference type="InterPro" id="IPR032626">
    <property type="entry name" value="GxGYxYP_N_1st"/>
</dbReference>
<proteinExistence type="predicted"/>
<accession>A0A1B1MY46</accession>
<feature type="domain" description="GxGYxYP putative glycoside hydrolase C-terminal" evidence="2">
    <location>
        <begin position="458"/>
        <end position="679"/>
    </location>
</feature>
<dbReference type="KEGG" id="pyg:AWM70_05515"/>
<dbReference type="PANTHER" id="PTHR37321">
    <property type="entry name" value="EXPORTED PROTEIN-RELATED"/>
    <property type="match status" value="1"/>
</dbReference>
<feature type="domain" description="GxGYxYP putative glycoside hydrolase first N-terminal" evidence="3">
    <location>
        <begin position="67"/>
        <end position="122"/>
    </location>
</feature>
<feature type="domain" description="GxGYxYP putative glycoside hydrolase third N-terminal" evidence="5">
    <location>
        <begin position="361"/>
        <end position="439"/>
    </location>
</feature>
<feature type="signal peptide" evidence="1">
    <location>
        <begin position="1"/>
        <end position="29"/>
    </location>
</feature>
<dbReference type="EMBL" id="CP014167">
    <property type="protein sequence ID" value="ANS74100.1"/>
    <property type="molecule type" value="Genomic_DNA"/>
</dbReference>
<dbReference type="InterPro" id="IPR038410">
    <property type="entry name" value="GxGYxYP_C_sf"/>
</dbReference>
<gene>
    <name evidence="6" type="ORF">AWM70_05515</name>
</gene>
<dbReference type="InterPro" id="IPR048310">
    <property type="entry name" value="GxGYxYP_N_2nd"/>
</dbReference>
<feature type="domain" description="GxGYxYP putative glycoside hydrolase second N-terminal" evidence="4">
    <location>
        <begin position="124"/>
        <end position="195"/>
    </location>
</feature>
<dbReference type="STRING" id="1462996.AWM70_05515"/>
<keyword evidence="7" id="KW-1185">Reference proteome</keyword>
<dbReference type="Gene3D" id="3.20.20.490">
    <property type="entry name" value="GxGYxYP glycoside hydrolase, C-terminal domain"/>
    <property type="match status" value="1"/>
</dbReference>
<dbReference type="InterPro" id="IPR048309">
    <property type="entry name" value="GxGYxYP_N_3rd"/>
</dbReference>
<evidence type="ECO:0000313" key="6">
    <source>
        <dbReference type="EMBL" id="ANS74100.1"/>
    </source>
</evidence>